<keyword evidence="2" id="KW-1185">Reference proteome</keyword>
<evidence type="ECO:0000313" key="1">
    <source>
        <dbReference type="EMBL" id="GBL81409.1"/>
    </source>
</evidence>
<protein>
    <submittedName>
        <fullName evidence="1">Uncharacterized protein</fullName>
    </submittedName>
</protein>
<dbReference type="Proteomes" id="UP000499080">
    <property type="component" value="Unassembled WGS sequence"/>
</dbReference>
<proteinExistence type="predicted"/>
<reference evidence="1 2" key="1">
    <citation type="journal article" date="2019" name="Sci. Rep.">
        <title>Orb-weaving spider Araneus ventricosus genome elucidates the spidroin gene catalogue.</title>
        <authorList>
            <person name="Kono N."/>
            <person name="Nakamura H."/>
            <person name="Ohtoshi R."/>
            <person name="Moran D.A.P."/>
            <person name="Shinohara A."/>
            <person name="Yoshida Y."/>
            <person name="Fujiwara M."/>
            <person name="Mori M."/>
            <person name="Tomita M."/>
            <person name="Arakawa K."/>
        </authorList>
    </citation>
    <scope>NUCLEOTIDE SEQUENCE [LARGE SCALE GENOMIC DNA]</scope>
</reference>
<gene>
    <name evidence="1" type="ORF">AVEN_105918_1</name>
</gene>
<evidence type="ECO:0000313" key="2">
    <source>
        <dbReference type="Proteomes" id="UP000499080"/>
    </source>
</evidence>
<sequence>LTREVLPLYPMRGEAPMFVLLCHCRVTEVSVTFRAIGWPGGLGKVEGSGARWKITFGFLGAENRAGEKK</sequence>
<organism evidence="1 2">
    <name type="scientific">Araneus ventricosus</name>
    <name type="common">Orbweaver spider</name>
    <name type="synonym">Epeira ventricosa</name>
    <dbReference type="NCBI Taxonomy" id="182803"/>
    <lineage>
        <taxon>Eukaryota</taxon>
        <taxon>Metazoa</taxon>
        <taxon>Ecdysozoa</taxon>
        <taxon>Arthropoda</taxon>
        <taxon>Chelicerata</taxon>
        <taxon>Arachnida</taxon>
        <taxon>Araneae</taxon>
        <taxon>Araneomorphae</taxon>
        <taxon>Entelegynae</taxon>
        <taxon>Araneoidea</taxon>
        <taxon>Araneidae</taxon>
        <taxon>Araneus</taxon>
    </lineage>
</organism>
<dbReference type="AlphaFoldDB" id="A0A4Y2AQ91"/>
<accession>A0A4Y2AQ91</accession>
<name>A0A4Y2AQ91_ARAVE</name>
<dbReference type="EMBL" id="BGPR01232708">
    <property type="protein sequence ID" value="GBL81409.1"/>
    <property type="molecule type" value="Genomic_DNA"/>
</dbReference>
<comment type="caution">
    <text evidence="1">The sequence shown here is derived from an EMBL/GenBank/DDBJ whole genome shotgun (WGS) entry which is preliminary data.</text>
</comment>
<feature type="non-terminal residue" evidence="1">
    <location>
        <position position="1"/>
    </location>
</feature>